<gene>
    <name evidence="2" type="ORF">GCM10023332_22580</name>
</gene>
<dbReference type="PANTHER" id="PTHR43717">
    <property type="entry name" value="ANAEROBIC NITRIC OXIDE REDUCTASE FLAVORUBREDOXIN"/>
    <property type="match status" value="1"/>
</dbReference>
<dbReference type="RefSeq" id="WP_345295585.1">
    <property type="nucleotide sequence ID" value="NZ_BAABJY010000002.1"/>
</dbReference>
<reference evidence="3" key="1">
    <citation type="journal article" date="2019" name="Int. J. Syst. Evol. Microbiol.">
        <title>The Global Catalogue of Microorganisms (GCM) 10K type strain sequencing project: providing services to taxonomists for standard genome sequencing and annotation.</title>
        <authorList>
            <consortium name="The Broad Institute Genomics Platform"/>
            <consortium name="The Broad Institute Genome Sequencing Center for Infectious Disease"/>
            <person name="Wu L."/>
            <person name="Ma J."/>
        </authorList>
    </citation>
    <scope>NUCLEOTIDE SEQUENCE [LARGE SCALE GENOMIC DNA]</scope>
    <source>
        <strain evidence="3">JCM 18392</strain>
    </source>
</reference>
<proteinExistence type="predicted"/>
<comment type="caution">
    <text evidence="2">The sequence shown here is derived from an EMBL/GenBank/DDBJ whole genome shotgun (WGS) entry which is preliminary data.</text>
</comment>
<accession>A0ABP9E5Z6</accession>
<dbReference type="PANTHER" id="PTHR43717:SF1">
    <property type="entry name" value="ANAEROBIC NITRIC OXIDE REDUCTASE FLAVORUBREDOXIN"/>
    <property type="match status" value="1"/>
</dbReference>
<evidence type="ECO:0000313" key="3">
    <source>
        <dbReference type="Proteomes" id="UP001501323"/>
    </source>
</evidence>
<dbReference type="Proteomes" id="UP001501323">
    <property type="component" value="Unassembled WGS sequence"/>
</dbReference>
<evidence type="ECO:0000313" key="2">
    <source>
        <dbReference type="EMBL" id="GAA4869483.1"/>
    </source>
</evidence>
<dbReference type="InterPro" id="IPR036866">
    <property type="entry name" value="RibonucZ/Hydroxyglut_hydro"/>
</dbReference>
<feature type="domain" description="ODP" evidence="1">
    <location>
        <begin position="30"/>
        <end position="214"/>
    </location>
</feature>
<dbReference type="EMBL" id="BAABJY010000002">
    <property type="protein sequence ID" value="GAA4869483.1"/>
    <property type="molecule type" value="Genomic_DNA"/>
</dbReference>
<name>A0ABP9E5Z6_9GAMM</name>
<dbReference type="InterPro" id="IPR045761">
    <property type="entry name" value="ODP_dom"/>
</dbReference>
<protein>
    <recommendedName>
        <fullName evidence="1">ODP domain-containing protein</fullName>
    </recommendedName>
</protein>
<dbReference type="Pfam" id="PF19583">
    <property type="entry name" value="ODP"/>
    <property type="match status" value="1"/>
</dbReference>
<sequence>MNTQVHEIADGIFRLSTWVPDIAPPSGFVFNQYLVRDEQPLLFHTGPKAMFTAVRDAVARVLPPESLRWIGFSHVEADECGSMNLWLATAPAAQVAHGQLSCDVVLNDMADRPPHVLADGEELVLGAKRVRFIATPHVPHGWDAGMMFETTTGTLFCSDLFTRIGDAGATSTDDPLPAAREGEELFHATSVGPATAPTLRRLAALQPRVLALMHGPAWLGDGADPLLRLADYYQQLAQAEAA</sequence>
<dbReference type="Gene3D" id="3.60.15.10">
    <property type="entry name" value="Ribonuclease Z/Hydroxyacylglutathione hydrolase-like"/>
    <property type="match status" value="1"/>
</dbReference>
<evidence type="ECO:0000259" key="1">
    <source>
        <dbReference type="Pfam" id="PF19583"/>
    </source>
</evidence>
<organism evidence="2 3">
    <name type="scientific">Luteimonas vadosa</name>
    <dbReference type="NCBI Taxonomy" id="1165507"/>
    <lineage>
        <taxon>Bacteria</taxon>
        <taxon>Pseudomonadati</taxon>
        <taxon>Pseudomonadota</taxon>
        <taxon>Gammaproteobacteria</taxon>
        <taxon>Lysobacterales</taxon>
        <taxon>Lysobacteraceae</taxon>
        <taxon>Luteimonas</taxon>
    </lineage>
</organism>
<keyword evidence="3" id="KW-1185">Reference proteome</keyword>
<dbReference type="SUPFAM" id="SSF56281">
    <property type="entry name" value="Metallo-hydrolase/oxidoreductase"/>
    <property type="match status" value="1"/>
</dbReference>